<evidence type="ECO:0000256" key="7">
    <source>
        <dbReference type="SAM" id="MobiDB-lite"/>
    </source>
</evidence>
<reference evidence="9 10" key="1">
    <citation type="submission" date="2022-09" db="EMBL/GenBank/DDBJ databases">
        <authorList>
            <person name="Palmer J.M."/>
        </authorList>
    </citation>
    <scope>NUCLEOTIDE SEQUENCE [LARGE SCALE GENOMIC DNA]</scope>
    <source>
        <strain evidence="9 10">DSM 7382</strain>
    </source>
</reference>
<evidence type="ECO:0000256" key="2">
    <source>
        <dbReference type="ARBA" id="ARBA00022664"/>
    </source>
</evidence>
<feature type="domain" description="RRM" evidence="8">
    <location>
        <begin position="42"/>
        <end position="116"/>
    </location>
</feature>
<organism evidence="9 10">
    <name type="scientific">Cerrena zonata</name>
    <dbReference type="NCBI Taxonomy" id="2478898"/>
    <lineage>
        <taxon>Eukaryota</taxon>
        <taxon>Fungi</taxon>
        <taxon>Dikarya</taxon>
        <taxon>Basidiomycota</taxon>
        <taxon>Agaricomycotina</taxon>
        <taxon>Agaricomycetes</taxon>
        <taxon>Polyporales</taxon>
        <taxon>Cerrenaceae</taxon>
        <taxon>Cerrena</taxon>
    </lineage>
</organism>
<feature type="compositionally biased region" description="Low complexity" evidence="7">
    <location>
        <begin position="143"/>
        <end position="156"/>
    </location>
</feature>
<evidence type="ECO:0000256" key="6">
    <source>
        <dbReference type="PROSITE-ProRule" id="PRU00176"/>
    </source>
</evidence>
<evidence type="ECO:0000256" key="5">
    <source>
        <dbReference type="ARBA" id="ARBA00023242"/>
    </source>
</evidence>
<dbReference type="SMART" id="SM00360">
    <property type="entry name" value="RRM"/>
    <property type="match status" value="1"/>
</dbReference>
<dbReference type="GO" id="GO:0006397">
    <property type="term" value="P:mRNA processing"/>
    <property type="evidence" value="ECO:0007669"/>
    <property type="project" value="UniProtKB-KW"/>
</dbReference>
<dbReference type="GO" id="GO:0005737">
    <property type="term" value="C:cytoplasm"/>
    <property type="evidence" value="ECO:0007669"/>
    <property type="project" value="TreeGrafter"/>
</dbReference>
<dbReference type="Gene3D" id="3.30.70.330">
    <property type="match status" value="1"/>
</dbReference>
<dbReference type="GO" id="GO:0005634">
    <property type="term" value="C:nucleus"/>
    <property type="evidence" value="ECO:0007669"/>
    <property type="project" value="UniProtKB-SubCell"/>
</dbReference>
<gene>
    <name evidence="9" type="ORF">QCA50_000110</name>
</gene>
<dbReference type="InterPro" id="IPR050374">
    <property type="entry name" value="RRT5_SRSF_SR"/>
</dbReference>
<protein>
    <recommendedName>
        <fullName evidence="8">RRM domain-containing protein</fullName>
    </recommendedName>
</protein>
<dbReference type="AlphaFoldDB" id="A0AAW0GU35"/>
<accession>A0AAW0GU35</accession>
<dbReference type="Pfam" id="PF00076">
    <property type="entry name" value="RRM_1"/>
    <property type="match status" value="1"/>
</dbReference>
<keyword evidence="3" id="KW-0677">Repeat</keyword>
<keyword evidence="5" id="KW-0539">Nucleus</keyword>
<dbReference type="InterPro" id="IPR000504">
    <property type="entry name" value="RRM_dom"/>
</dbReference>
<dbReference type="PROSITE" id="PS50102">
    <property type="entry name" value="RRM"/>
    <property type="match status" value="1"/>
</dbReference>
<name>A0AAW0GU35_9APHY</name>
<sequence>MTIQLAKNQRGGEKGSPKPTVRERGRSQTSDGYVEFQPKKRYPVTVYNLDRQTCWQELKDFGRLAGGTVVFCQVDKINRGRGLIEYISQEDANQAVKELNGRVLHGKALSLYIHPDRRPYDHFKRVSPAKSPETQQRYEPYPSSRSRQSTVESSTSAGSRTRTKTNDQNLSPVKRVAVETHSPLRQRDCFPAIHAKDGYGDAYSRPQYHRDEYWEWDRRAGEEYHRAWDREYYC</sequence>
<evidence type="ECO:0000256" key="3">
    <source>
        <dbReference type="ARBA" id="ARBA00022737"/>
    </source>
</evidence>
<dbReference type="EMBL" id="JASBNA010000001">
    <property type="protein sequence ID" value="KAK7695474.1"/>
    <property type="molecule type" value="Genomic_DNA"/>
</dbReference>
<comment type="caution">
    <text evidence="9">The sequence shown here is derived from an EMBL/GenBank/DDBJ whole genome shotgun (WGS) entry which is preliminary data.</text>
</comment>
<dbReference type="PANTHER" id="PTHR23003:SF62">
    <property type="entry name" value="SERINE_ARGININE (SR)-TYPE SHUTTLING MRNA BINDING PROTEIN NPL3"/>
    <property type="match status" value="1"/>
</dbReference>
<evidence type="ECO:0000256" key="1">
    <source>
        <dbReference type="ARBA" id="ARBA00004123"/>
    </source>
</evidence>
<comment type="subcellular location">
    <subcellularLocation>
        <location evidence="1">Nucleus</location>
    </subcellularLocation>
</comment>
<dbReference type="GO" id="GO:0003729">
    <property type="term" value="F:mRNA binding"/>
    <property type="evidence" value="ECO:0007669"/>
    <property type="project" value="TreeGrafter"/>
</dbReference>
<dbReference type="SUPFAM" id="SSF54928">
    <property type="entry name" value="RNA-binding domain, RBD"/>
    <property type="match status" value="1"/>
</dbReference>
<feature type="compositionally biased region" description="Basic and acidic residues" evidence="7">
    <location>
        <begin position="10"/>
        <end position="26"/>
    </location>
</feature>
<feature type="region of interest" description="Disordered" evidence="7">
    <location>
        <begin position="120"/>
        <end position="174"/>
    </location>
</feature>
<evidence type="ECO:0000259" key="8">
    <source>
        <dbReference type="PROSITE" id="PS50102"/>
    </source>
</evidence>
<dbReference type="InterPro" id="IPR035979">
    <property type="entry name" value="RBD_domain_sf"/>
</dbReference>
<evidence type="ECO:0000256" key="4">
    <source>
        <dbReference type="ARBA" id="ARBA00022884"/>
    </source>
</evidence>
<dbReference type="PANTHER" id="PTHR23003">
    <property type="entry name" value="RNA RECOGNITION MOTIF RRM DOMAIN CONTAINING PROTEIN"/>
    <property type="match status" value="1"/>
</dbReference>
<dbReference type="Proteomes" id="UP001385951">
    <property type="component" value="Unassembled WGS sequence"/>
</dbReference>
<evidence type="ECO:0000313" key="10">
    <source>
        <dbReference type="Proteomes" id="UP001385951"/>
    </source>
</evidence>
<feature type="region of interest" description="Disordered" evidence="7">
    <location>
        <begin position="1"/>
        <end position="31"/>
    </location>
</feature>
<keyword evidence="10" id="KW-1185">Reference proteome</keyword>
<keyword evidence="2" id="KW-0507">mRNA processing</keyword>
<dbReference type="InterPro" id="IPR012677">
    <property type="entry name" value="Nucleotide-bd_a/b_plait_sf"/>
</dbReference>
<proteinExistence type="predicted"/>
<evidence type="ECO:0000313" key="9">
    <source>
        <dbReference type="EMBL" id="KAK7695474.1"/>
    </source>
</evidence>
<keyword evidence="4 6" id="KW-0694">RNA-binding</keyword>